<keyword evidence="1" id="KW-0472">Membrane</keyword>
<feature type="transmembrane region" description="Helical" evidence="1">
    <location>
        <begin position="91"/>
        <end position="109"/>
    </location>
</feature>
<protein>
    <submittedName>
        <fullName evidence="2">Uncharacterized protein</fullName>
    </submittedName>
</protein>
<accession>A0A6B2LMC2</accession>
<proteinExistence type="predicted"/>
<name>A0A6B2LMC2_9EUKA</name>
<feature type="transmembrane region" description="Helical" evidence="1">
    <location>
        <begin position="50"/>
        <end position="70"/>
    </location>
</feature>
<evidence type="ECO:0000313" key="2">
    <source>
        <dbReference type="EMBL" id="NDV38223.1"/>
    </source>
</evidence>
<feature type="transmembrane region" description="Helical" evidence="1">
    <location>
        <begin position="115"/>
        <end position="142"/>
    </location>
</feature>
<dbReference type="AlphaFoldDB" id="A0A6B2LMC2"/>
<keyword evidence="1" id="KW-0812">Transmembrane</keyword>
<dbReference type="EMBL" id="GIBP01009254">
    <property type="protein sequence ID" value="NDV38223.1"/>
    <property type="molecule type" value="Transcribed_RNA"/>
</dbReference>
<reference evidence="2" key="1">
    <citation type="journal article" date="2020" name="J. Eukaryot. Microbiol.">
        <title>De novo Sequencing, Assembly and Annotation of the Transcriptome for the Free-Living Testate Amoeba Arcella intermedia.</title>
        <authorList>
            <person name="Ribeiro G.M."/>
            <person name="Porfirio-Sousa A.L."/>
            <person name="Maurer-Alcala X.X."/>
            <person name="Katz L.A."/>
            <person name="Lahr D.J.G."/>
        </authorList>
    </citation>
    <scope>NUCLEOTIDE SEQUENCE</scope>
</reference>
<organism evidence="2">
    <name type="scientific">Arcella intermedia</name>
    <dbReference type="NCBI Taxonomy" id="1963864"/>
    <lineage>
        <taxon>Eukaryota</taxon>
        <taxon>Amoebozoa</taxon>
        <taxon>Tubulinea</taxon>
        <taxon>Elardia</taxon>
        <taxon>Arcellinida</taxon>
        <taxon>Sphaerothecina</taxon>
        <taxon>Arcellidae</taxon>
        <taxon>Arcella</taxon>
    </lineage>
</organism>
<evidence type="ECO:0000256" key="1">
    <source>
        <dbReference type="SAM" id="Phobius"/>
    </source>
</evidence>
<keyword evidence="1" id="KW-1133">Transmembrane helix</keyword>
<sequence length="146" mass="15405">MDVVSVDVAGGITVLGPVGISTAPVASRRGIGGGGRGRGRWRVYSVSLEISMSITVFCPMALSSASKASSPLMFRRLMQHLVDRLREDHQILIPVVPPVLINMVHLLVGHDGSSYFLFSDAPVCVCPFVFAGVPVFGVPIGLGTSD</sequence>